<dbReference type="AlphaFoldDB" id="A0A6A3ALK7"/>
<keyword evidence="4" id="KW-0325">Glycoprotein</keyword>
<dbReference type="GO" id="GO:0016020">
    <property type="term" value="C:membrane"/>
    <property type="evidence" value="ECO:0007669"/>
    <property type="project" value="InterPro"/>
</dbReference>
<dbReference type="Gene3D" id="1.50.10.10">
    <property type="match status" value="1"/>
</dbReference>
<name>A0A6A3ALK7_HIBSY</name>
<dbReference type="InterPro" id="IPR036026">
    <property type="entry name" value="Seven-hairpin_glycosidases"/>
</dbReference>
<accession>A0A6A3ALK7</accession>
<keyword evidence="3" id="KW-0256">Endoplasmic reticulum</keyword>
<feature type="transmembrane region" description="Helical" evidence="7">
    <location>
        <begin position="57"/>
        <end position="78"/>
    </location>
</feature>
<comment type="subcellular location">
    <subcellularLocation>
        <location evidence="1">Endoplasmic reticulum</location>
    </subcellularLocation>
</comment>
<sequence length="295" mass="32633">MFSSFGKYVTTPSSYYDSFPSPGKWKVTRPRATDNLKCVSDNSNNELLRKDLHNSSLILVVLLVVCCSFIVVGGFLFFKFRYLDVGRDIIASLQYGARCPCGYCHISDVENHEREDHMESFFLAETVGEICGSFLTWLYIFSTEGHLLPATPQISLLQEHCSYFGAYCNRGYLKEEFRASDKFADSQEPNGSRVSEGWVRTAFPLDSSSLEASPVSGLIKGLCPGLTHAQKYGISYLASVDTPNEDSSAKQKETVVQSHAIVVVSDQIANQSLSGDSYNVKESTGKEPESDPSQS</sequence>
<proteinExistence type="inferred from homology"/>
<comment type="cofactor">
    <cofactor evidence="5">
        <name>Ca(2+)</name>
        <dbReference type="ChEBI" id="CHEBI:29108"/>
    </cofactor>
</comment>
<dbReference type="PANTHER" id="PTHR45679">
    <property type="entry name" value="ER DEGRADATION-ENHANCING ALPHA-MANNOSIDASE-LIKE PROTEIN 2"/>
    <property type="match status" value="1"/>
</dbReference>
<evidence type="ECO:0000313" key="8">
    <source>
        <dbReference type="EMBL" id="KAE8704763.1"/>
    </source>
</evidence>
<dbReference type="InterPro" id="IPR012341">
    <property type="entry name" value="6hp_glycosidase-like_sf"/>
</dbReference>
<comment type="caution">
    <text evidence="8">The sequence shown here is derived from an EMBL/GenBank/DDBJ whole genome shotgun (WGS) entry which is preliminary data.</text>
</comment>
<evidence type="ECO:0000256" key="1">
    <source>
        <dbReference type="ARBA" id="ARBA00004240"/>
    </source>
</evidence>
<comment type="similarity">
    <text evidence="2">Belongs to the glycosyl hydrolase 47 family.</text>
</comment>
<evidence type="ECO:0000256" key="2">
    <source>
        <dbReference type="ARBA" id="ARBA00007658"/>
    </source>
</evidence>
<reference evidence="8" key="1">
    <citation type="submission" date="2019-09" db="EMBL/GenBank/DDBJ databases">
        <title>Draft genome information of white flower Hibiscus syriacus.</title>
        <authorList>
            <person name="Kim Y.-M."/>
        </authorList>
    </citation>
    <scope>NUCLEOTIDE SEQUENCE [LARGE SCALE GENOMIC DNA]</scope>
    <source>
        <strain evidence="8">YM2019G1</strain>
    </source>
</reference>
<dbReference type="EMBL" id="VEPZ02000988">
    <property type="protein sequence ID" value="KAE8704763.1"/>
    <property type="molecule type" value="Genomic_DNA"/>
</dbReference>
<dbReference type="GO" id="GO:0005975">
    <property type="term" value="P:carbohydrate metabolic process"/>
    <property type="evidence" value="ECO:0007669"/>
    <property type="project" value="InterPro"/>
</dbReference>
<keyword evidence="9" id="KW-1185">Reference proteome</keyword>
<feature type="compositionally biased region" description="Polar residues" evidence="6">
    <location>
        <begin position="273"/>
        <end position="282"/>
    </location>
</feature>
<gene>
    <name evidence="8" type="ORF">F3Y22_tig00110443pilonHSYRG00094</name>
</gene>
<keyword evidence="7" id="KW-1133">Transmembrane helix</keyword>
<keyword evidence="7" id="KW-0472">Membrane</keyword>
<dbReference type="SUPFAM" id="SSF48225">
    <property type="entry name" value="Seven-hairpin glycosidases"/>
    <property type="match status" value="1"/>
</dbReference>
<dbReference type="GO" id="GO:0005509">
    <property type="term" value="F:calcium ion binding"/>
    <property type="evidence" value="ECO:0007669"/>
    <property type="project" value="InterPro"/>
</dbReference>
<dbReference type="Pfam" id="PF01532">
    <property type="entry name" value="Glyco_hydro_47"/>
    <property type="match status" value="1"/>
</dbReference>
<keyword evidence="5" id="KW-0479">Metal-binding</keyword>
<dbReference type="GO" id="GO:0044322">
    <property type="term" value="C:endoplasmic reticulum quality control compartment"/>
    <property type="evidence" value="ECO:0007669"/>
    <property type="project" value="GOC"/>
</dbReference>
<evidence type="ECO:0000256" key="6">
    <source>
        <dbReference type="SAM" id="MobiDB-lite"/>
    </source>
</evidence>
<evidence type="ECO:0000313" key="9">
    <source>
        <dbReference type="Proteomes" id="UP000436088"/>
    </source>
</evidence>
<dbReference type="InterPro" id="IPR044674">
    <property type="entry name" value="EDEM1/2/3"/>
</dbReference>
<evidence type="ECO:0000256" key="7">
    <source>
        <dbReference type="SAM" id="Phobius"/>
    </source>
</evidence>
<evidence type="ECO:0000256" key="3">
    <source>
        <dbReference type="ARBA" id="ARBA00022824"/>
    </source>
</evidence>
<keyword evidence="5" id="KW-0106">Calcium</keyword>
<feature type="binding site" evidence="5">
    <location>
        <position position="143"/>
    </location>
    <ligand>
        <name>Ca(2+)</name>
        <dbReference type="ChEBI" id="CHEBI:29108"/>
    </ligand>
</feature>
<evidence type="ECO:0000256" key="4">
    <source>
        <dbReference type="ARBA" id="ARBA00023180"/>
    </source>
</evidence>
<dbReference type="PANTHER" id="PTHR45679:SF6">
    <property type="entry name" value="ER DEGRADATION-ENHANCING ALPHA-MANNOSIDASE-LIKE PROTEIN 2"/>
    <property type="match status" value="1"/>
</dbReference>
<feature type="region of interest" description="Disordered" evidence="6">
    <location>
        <begin position="273"/>
        <end position="295"/>
    </location>
</feature>
<dbReference type="InterPro" id="IPR001382">
    <property type="entry name" value="Glyco_hydro_47"/>
</dbReference>
<dbReference type="GO" id="GO:0004571">
    <property type="term" value="F:mannosyl-oligosaccharide 1,2-alpha-mannosidase activity"/>
    <property type="evidence" value="ECO:0007669"/>
    <property type="project" value="InterPro"/>
</dbReference>
<keyword evidence="7" id="KW-0812">Transmembrane</keyword>
<dbReference type="Proteomes" id="UP000436088">
    <property type="component" value="Unassembled WGS sequence"/>
</dbReference>
<evidence type="ECO:0000256" key="5">
    <source>
        <dbReference type="PIRSR" id="PIRSR601382-2"/>
    </source>
</evidence>
<protein>
    <submittedName>
        <fullName evidence="8">Alpha-mannosidase I MNS4</fullName>
    </submittedName>
</protein>
<organism evidence="8 9">
    <name type="scientific">Hibiscus syriacus</name>
    <name type="common">Rose of Sharon</name>
    <dbReference type="NCBI Taxonomy" id="106335"/>
    <lineage>
        <taxon>Eukaryota</taxon>
        <taxon>Viridiplantae</taxon>
        <taxon>Streptophyta</taxon>
        <taxon>Embryophyta</taxon>
        <taxon>Tracheophyta</taxon>
        <taxon>Spermatophyta</taxon>
        <taxon>Magnoliopsida</taxon>
        <taxon>eudicotyledons</taxon>
        <taxon>Gunneridae</taxon>
        <taxon>Pentapetalae</taxon>
        <taxon>rosids</taxon>
        <taxon>malvids</taxon>
        <taxon>Malvales</taxon>
        <taxon>Malvaceae</taxon>
        <taxon>Malvoideae</taxon>
        <taxon>Hibiscus</taxon>
    </lineage>
</organism>
<dbReference type="GO" id="GO:1904380">
    <property type="term" value="P:endoplasmic reticulum mannose trimming"/>
    <property type="evidence" value="ECO:0007669"/>
    <property type="project" value="InterPro"/>
</dbReference>